<dbReference type="InterPro" id="IPR033403">
    <property type="entry name" value="DUF5110"/>
</dbReference>
<dbReference type="SUPFAM" id="SSF49785">
    <property type="entry name" value="Galactose-binding domain-like"/>
    <property type="match status" value="2"/>
</dbReference>
<dbReference type="GO" id="GO:0004553">
    <property type="term" value="F:hydrolase activity, hydrolyzing O-glycosyl compounds"/>
    <property type="evidence" value="ECO:0007669"/>
    <property type="project" value="InterPro"/>
</dbReference>
<sequence length="1039" mass="109821">MSSVRSVATGLALLLVATSVQLPAASAAPRARVHAVTSGNARFEVLSPTLIRTEYAGDTKFVDAPTFNAIGRDGFPNTQFSTSTANGWLTIDTGSLTLRYRTGSGAFSSDNLQVQLKAGAQTVTGRPWVVPSCSPGVLCEAEDLTLNGIAVANDHTGYTGRGFAAGFQGTGNSLSFQVTVPSDGSYQLDARYANATGGDGQNTTRTLTASADGVAHTLTLPTTADWNTWALVSTTLTLTAGTHNVTIARGPNDSGNVNIDSLALVTPGAGYPAPPPPAASTCAYGGVCEAEAGAFGGSASLATDHNDFSGSGFVAGLGTGASDTIHVTGVPAAGTYALQLRYSNAQPAPRPVTVQGTPVSLPTTSSWDAWRTIATPVTLQAGANDVAIGCPDANSCQLNIDTVAVTPTGSPLLAPHAPLGGYRRGLDGVNGYAVTTPGLLYQDGWSLLDDTTSALYSNGTVSQRPGHSGLPYQDGYVFGYGHDYQRGLSDLARLTGPSELLPRWAYGVWYSEYYDRTAAQYENTILPKFRADGVPLDVLVTDTDFKSPSTWDGWEMDPAKFPDPQGFFDWSAAQGLHNTLNIHSSIVPNDPQFAQAQATAHNGLAKSGDTYVFDWGQPDQLKAYFDLHQAMEQQGADFWWLDWCCDNSFSSLPGVTPDAWINQQYATDSDKLIGRGFAFSRAYGSLQAGGYSGQAGLPTGPWADKRTTMHFTGDTTSNWSVLKWEVGYTPGESAATGLSAVSHDIGGFNNDGTQAAGSEPGSTKDPDDLYARWVQLGTFQPIDRLHGNHSDRLPWQYGTDAKNSAEKFLNLREDLVPYTYTLATSGLPVVRPLYLQYPNEQDAYAQDGNEYLYGPDVLVAPVTTPGSTATTSVWFPPGSSWTDYFTGKTYAGGTTQNVSTDLSTMPVFVRSGGIVTTRTSNVANDVQNPLTKATVTASGGADGQTALYEDNGTDAKHSASTPIQYTDSQHQVRIGPAMGSFAGQVTQRQWTVAFTNASAPSSVSVNGRSSSFTWNATTRTITVTAPTQSTGQPLVVSYR</sequence>
<dbReference type="InterPro" id="IPR048395">
    <property type="entry name" value="Glyco_hydro_31_C"/>
</dbReference>
<dbReference type="CDD" id="cd04083">
    <property type="entry name" value="CBM35_Lmo2446-like"/>
    <property type="match status" value="2"/>
</dbReference>
<feature type="domain" description="CBM6" evidence="5">
    <location>
        <begin position="286"/>
        <end position="406"/>
    </location>
</feature>
<dbReference type="PANTHER" id="PTHR43863:SF2">
    <property type="entry name" value="MALTASE-GLUCOAMYLASE"/>
    <property type="match status" value="1"/>
</dbReference>
<dbReference type="Gene3D" id="2.60.120.260">
    <property type="entry name" value="Galactose-binding domain-like"/>
    <property type="match status" value="2"/>
</dbReference>
<dbReference type="AlphaFoldDB" id="A0A3E0HKY3"/>
<evidence type="ECO:0000256" key="1">
    <source>
        <dbReference type="ARBA" id="ARBA00007806"/>
    </source>
</evidence>
<dbReference type="InterPro" id="IPR000322">
    <property type="entry name" value="Glyco_hydro_31_TIM"/>
</dbReference>
<evidence type="ECO:0000313" key="7">
    <source>
        <dbReference type="Proteomes" id="UP000256269"/>
    </source>
</evidence>
<evidence type="ECO:0000313" key="6">
    <source>
        <dbReference type="EMBL" id="REH47077.1"/>
    </source>
</evidence>
<organism evidence="6 7">
    <name type="scientific">Kutzneria buriramensis</name>
    <dbReference type="NCBI Taxonomy" id="1045776"/>
    <lineage>
        <taxon>Bacteria</taxon>
        <taxon>Bacillati</taxon>
        <taxon>Actinomycetota</taxon>
        <taxon>Actinomycetes</taxon>
        <taxon>Pseudonocardiales</taxon>
        <taxon>Pseudonocardiaceae</taxon>
        <taxon>Kutzneria</taxon>
    </lineage>
</organism>
<dbReference type="InterPro" id="IPR017853">
    <property type="entry name" value="GH"/>
</dbReference>
<feature type="chain" id="PRO_5039120511" evidence="4">
    <location>
        <begin position="25"/>
        <end position="1039"/>
    </location>
</feature>
<evidence type="ECO:0000256" key="3">
    <source>
        <dbReference type="RuleBase" id="RU361185"/>
    </source>
</evidence>
<dbReference type="InterPro" id="IPR008979">
    <property type="entry name" value="Galactose-bd-like_sf"/>
</dbReference>
<dbReference type="InterPro" id="IPR051816">
    <property type="entry name" value="Glycosyl_Hydrolase_31"/>
</dbReference>
<dbReference type="RefSeq" id="WP_116175730.1">
    <property type="nucleotide sequence ID" value="NZ_CP144375.1"/>
</dbReference>
<dbReference type="Pfam" id="PF01055">
    <property type="entry name" value="Glyco_hydro_31_2nd"/>
    <property type="match status" value="1"/>
</dbReference>
<reference evidence="6 7" key="1">
    <citation type="submission" date="2018-08" db="EMBL/GenBank/DDBJ databases">
        <title>Genomic Encyclopedia of Archaeal and Bacterial Type Strains, Phase II (KMG-II): from individual species to whole genera.</title>
        <authorList>
            <person name="Goeker M."/>
        </authorList>
    </citation>
    <scope>NUCLEOTIDE SEQUENCE [LARGE SCALE GENOMIC DNA]</scope>
    <source>
        <strain evidence="6 7">DSM 45791</strain>
    </source>
</reference>
<dbReference type="OrthoDB" id="176168at2"/>
<name>A0A3E0HKY3_9PSEU</name>
<comment type="similarity">
    <text evidence="1 3">Belongs to the glycosyl hydrolase 31 family.</text>
</comment>
<dbReference type="EMBL" id="QUNO01000006">
    <property type="protein sequence ID" value="REH47077.1"/>
    <property type="molecule type" value="Genomic_DNA"/>
</dbReference>
<dbReference type="Pfam" id="PF17137">
    <property type="entry name" value="DUF5110"/>
    <property type="match status" value="1"/>
</dbReference>
<dbReference type="SUPFAM" id="SSF51445">
    <property type="entry name" value="(Trans)glycosidases"/>
    <property type="match status" value="1"/>
</dbReference>
<dbReference type="InterPro" id="IPR005084">
    <property type="entry name" value="CBM6"/>
</dbReference>
<keyword evidence="7" id="KW-1185">Reference proteome</keyword>
<feature type="domain" description="CBM6" evidence="5">
    <location>
        <begin position="137"/>
        <end position="265"/>
    </location>
</feature>
<keyword evidence="3" id="KW-0326">Glycosidase</keyword>
<dbReference type="Gene3D" id="2.60.40.1180">
    <property type="entry name" value="Golgi alpha-mannosidase II"/>
    <property type="match status" value="2"/>
</dbReference>
<dbReference type="InterPro" id="IPR013780">
    <property type="entry name" value="Glyco_hydro_b"/>
</dbReference>
<dbReference type="PROSITE" id="PS51175">
    <property type="entry name" value="CBM6"/>
    <property type="match status" value="2"/>
</dbReference>
<comment type="caution">
    <text evidence="6">The sequence shown here is derived from an EMBL/GenBank/DDBJ whole genome shotgun (WGS) entry which is preliminary data.</text>
</comment>
<evidence type="ECO:0000256" key="4">
    <source>
        <dbReference type="SAM" id="SignalP"/>
    </source>
</evidence>
<dbReference type="InterPro" id="IPR006584">
    <property type="entry name" value="Cellulose-bd_IV"/>
</dbReference>
<dbReference type="Pfam" id="PF16990">
    <property type="entry name" value="CBM_35"/>
    <property type="match status" value="2"/>
</dbReference>
<dbReference type="SUPFAM" id="SSF51011">
    <property type="entry name" value="Glycosyl hydrolase domain"/>
    <property type="match status" value="1"/>
</dbReference>
<dbReference type="Proteomes" id="UP000256269">
    <property type="component" value="Unassembled WGS sequence"/>
</dbReference>
<dbReference type="Gene3D" id="3.20.20.80">
    <property type="entry name" value="Glycosidases"/>
    <property type="match status" value="1"/>
</dbReference>
<keyword evidence="3" id="KW-0378">Hydrolase</keyword>
<dbReference type="GO" id="GO:0030246">
    <property type="term" value="F:carbohydrate binding"/>
    <property type="evidence" value="ECO:0007669"/>
    <property type="project" value="InterPro"/>
</dbReference>
<keyword evidence="2 4" id="KW-0732">Signal</keyword>
<accession>A0A3E0HKY3</accession>
<evidence type="ECO:0000259" key="5">
    <source>
        <dbReference type="PROSITE" id="PS51175"/>
    </source>
</evidence>
<protein>
    <submittedName>
        <fullName evidence="6">Carbohydrate-binding protein with CBM35 doain</fullName>
    </submittedName>
</protein>
<dbReference type="Pfam" id="PF21365">
    <property type="entry name" value="Glyco_hydro_31_3rd"/>
    <property type="match status" value="1"/>
</dbReference>
<feature type="signal peptide" evidence="4">
    <location>
        <begin position="1"/>
        <end position="24"/>
    </location>
</feature>
<dbReference type="SMART" id="SM00606">
    <property type="entry name" value="CBD_IV"/>
    <property type="match status" value="2"/>
</dbReference>
<gene>
    <name evidence="6" type="ORF">BCF44_106242</name>
</gene>
<dbReference type="GO" id="GO:0005975">
    <property type="term" value="P:carbohydrate metabolic process"/>
    <property type="evidence" value="ECO:0007669"/>
    <property type="project" value="InterPro"/>
</dbReference>
<evidence type="ECO:0000256" key="2">
    <source>
        <dbReference type="ARBA" id="ARBA00022729"/>
    </source>
</evidence>
<dbReference type="PANTHER" id="PTHR43863">
    <property type="entry name" value="HYDROLASE, PUTATIVE (AFU_ORTHOLOGUE AFUA_1G03140)-RELATED"/>
    <property type="match status" value="1"/>
</dbReference>
<proteinExistence type="inferred from homology"/>